<dbReference type="AlphaFoldDB" id="A0A0F9GYX2"/>
<name>A0A0F9GYX2_9ZZZZ</name>
<accession>A0A0F9GYX2</accession>
<dbReference type="EMBL" id="LAZR01018570">
    <property type="protein sequence ID" value="KKL95886.1"/>
    <property type="molecule type" value="Genomic_DNA"/>
</dbReference>
<comment type="caution">
    <text evidence="1">The sequence shown here is derived from an EMBL/GenBank/DDBJ whole genome shotgun (WGS) entry which is preliminary data.</text>
</comment>
<protein>
    <submittedName>
        <fullName evidence="1">Uncharacterized protein</fullName>
    </submittedName>
</protein>
<gene>
    <name evidence="1" type="ORF">LCGC14_1850110</name>
</gene>
<feature type="non-terminal residue" evidence="1">
    <location>
        <position position="1"/>
    </location>
</feature>
<sequence length="87" mass="9338">LITLGDEQEVQKARDQLAAVARTLLLPAFEALEKLTDGGGTTGYDNMAEWCEYCGHQPMHEEHCSGCADCPISAGCAVLAQLEEALK</sequence>
<proteinExistence type="predicted"/>
<reference evidence="1" key="1">
    <citation type="journal article" date="2015" name="Nature">
        <title>Complex archaea that bridge the gap between prokaryotes and eukaryotes.</title>
        <authorList>
            <person name="Spang A."/>
            <person name="Saw J.H."/>
            <person name="Jorgensen S.L."/>
            <person name="Zaremba-Niedzwiedzka K."/>
            <person name="Martijn J."/>
            <person name="Lind A.E."/>
            <person name="van Eijk R."/>
            <person name="Schleper C."/>
            <person name="Guy L."/>
            <person name="Ettema T.J."/>
        </authorList>
    </citation>
    <scope>NUCLEOTIDE SEQUENCE</scope>
</reference>
<organism evidence="1">
    <name type="scientific">marine sediment metagenome</name>
    <dbReference type="NCBI Taxonomy" id="412755"/>
    <lineage>
        <taxon>unclassified sequences</taxon>
        <taxon>metagenomes</taxon>
        <taxon>ecological metagenomes</taxon>
    </lineage>
</organism>
<evidence type="ECO:0000313" key="1">
    <source>
        <dbReference type="EMBL" id="KKL95886.1"/>
    </source>
</evidence>